<evidence type="ECO:0000313" key="1">
    <source>
        <dbReference type="EMBL" id="MBK1705045.1"/>
    </source>
</evidence>
<keyword evidence="2" id="KW-1185">Reference proteome</keyword>
<comment type="caution">
    <text evidence="1">The sequence shown here is derived from an EMBL/GenBank/DDBJ whole genome shotgun (WGS) entry which is preliminary data.</text>
</comment>
<dbReference type="EMBL" id="NRSJ01000018">
    <property type="protein sequence ID" value="MBK1705045.1"/>
    <property type="molecule type" value="Genomic_DNA"/>
</dbReference>
<reference evidence="1" key="2">
    <citation type="journal article" date="2020" name="Microorganisms">
        <title>Osmotic Adaptation and Compatible Solute Biosynthesis of Phototrophic Bacteria as Revealed from Genome Analyses.</title>
        <authorList>
            <person name="Imhoff J.F."/>
            <person name="Rahn T."/>
            <person name="Kunzel S."/>
            <person name="Keller A."/>
            <person name="Neulinger S.C."/>
        </authorList>
    </citation>
    <scope>NUCLEOTIDE SEQUENCE</scope>
    <source>
        <strain evidence="1">DSM 11080</strain>
    </source>
</reference>
<name>A0AAJ0U4C7_9GAMM</name>
<dbReference type="AlphaFoldDB" id="A0AAJ0U4C7"/>
<reference evidence="1" key="1">
    <citation type="submission" date="2017-08" db="EMBL/GenBank/DDBJ databases">
        <authorList>
            <person name="Imhoff J.F."/>
            <person name="Rahn T."/>
            <person name="Kuenzel S."/>
            <person name="Neulinger S.C."/>
        </authorList>
    </citation>
    <scope>NUCLEOTIDE SEQUENCE</scope>
    <source>
        <strain evidence="1">DSM 11080</strain>
    </source>
</reference>
<evidence type="ECO:0000313" key="2">
    <source>
        <dbReference type="Proteomes" id="UP001296776"/>
    </source>
</evidence>
<gene>
    <name evidence="1" type="ORF">CKO40_10955</name>
</gene>
<sequence>MVIPVELLSHCLDAPAAAVELDYRGGNCLGGQVGQDDKLLIAVAGWALCARQPLLIDESH</sequence>
<accession>A0AAJ0U4C7</accession>
<dbReference type="Proteomes" id="UP001296776">
    <property type="component" value="Unassembled WGS sequence"/>
</dbReference>
<organism evidence="1 2">
    <name type="scientific">Halochromatium glycolicum</name>
    <dbReference type="NCBI Taxonomy" id="85075"/>
    <lineage>
        <taxon>Bacteria</taxon>
        <taxon>Pseudomonadati</taxon>
        <taxon>Pseudomonadota</taxon>
        <taxon>Gammaproteobacteria</taxon>
        <taxon>Chromatiales</taxon>
        <taxon>Chromatiaceae</taxon>
        <taxon>Halochromatium</taxon>
    </lineage>
</organism>
<proteinExistence type="predicted"/>
<protein>
    <submittedName>
        <fullName evidence="1">Uncharacterized protein</fullName>
    </submittedName>
</protein>